<dbReference type="FunFam" id="3.40.50.12780:FF:000012">
    <property type="entry name" value="Non-ribosomal peptide synthetase"/>
    <property type="match status" value="3"/>
</dbReference>
<name>A0A0K0XBN9_MYCGD</name>
<dbReference type="EMBL" id="CP012150">
    <property type="protein sequence ID" value="AKS34796.1"/>
    <property type="molecule type" value="Genomic_DNA"/>
</dbReference>
<dbReference type="GO" id="GO:0017000">
    <property type="term" value="P:antibiotic biosynthetic process"/>
    <property type="evidence" value="ECO:0007669"/>
    <property type="project" value="UniProtKB-KW"/>
</dbReference>
<dbReference type="CDD" id="cd19540">
    <property type="entry name" value="LCL_NRPS-like"/>
    <property type="match status" value="2"/>
</dbReference>
<keyword evidence="5" id="KW-0436">Ligase</keyword>
<gene>
    <name evidence="10" type="ORF">AFA91_26140</name>
</gene>
<dbReference type="InterPro" id="IPR020806">
    <property type="entry name" value="PKS_PP-bd"/>
</dbReference>
<dbReference type="InterPro" id="IPR029058">
    <property type="entry name" value="AB_hydrolase_fold"/>
</dbReference>
<dbReference type="CDD" id="cd05930">
    <property type="entry name" value="A_NRPS"/>
    <property type="match status" value="1"/>
</dbReference>
<proteinExistence type="inferred from homology"/>
<dbReference type="SMART" id="SM01294">
    <property type="entry name" value="PKS_PP_betabranch"/>
    <property type="match status" value="1"/>
</dbReference>
<evidence type="ECO:0000256" key="1">
    <source>
        <dbReference type="ARBA" id="ARBA00001957"/>
    </source>
</evidence>
<dbReference type="CDD" id="cd02440">
    <property type="entry name" value="AdoMet_MTases"/>
    <property type="match status" value="1"/>
</dbReference>
<dbReference type="CDD" id="cd19543">
    <property type="entry name" value="DCL_NRPS"/>
    <property type="match status" value="1"/>
</dbReference>
<dbReference type="Gene3D" id="3.40.50.720">
    <property type="entry name" value="NAD(P)-binding Rossmann-like Domain"/>
    <property type="match status" value="1"/>
</dbReference>
<dbReference type="Gene3D" id="3.40.50.12780">
    <property type="entry name" value="N-terminal domain of ligase-like"/>
    <property type="match status" value="2"/>
</dbReference>
<evidence type="ECO:0000256" key="6">
    <source>
        <dbReference type="ARBA" id="ARBA00022679"/>
    </source>
</evidence>
<dbReference type="FunFam" id="1.10.1200.10:FF:000005">
    <property type="entry name" value="Nonribosomal peptide synthetase 1"/>
    <property type="match status" value="4"/>
</dbReference>
<dbReference type="InterPro" id="IPR013217">
    <property type="entry name" value="Methyltransf_12"/>
</dbReference>
<accession>A0A0K0XBN9</accession>
<dbReference type="KEGG" id="mgo:AFA91_26140"/>
<dbReference type="STRING" id="134601.AFA91_26140"/>
<dbReference type="FunFam" id="3.30.559.10:FF:000012">
    <property type="entry name" value="Non-ribosomal peptide synthetase"/>
    <property type="match status" value="1"/>
</dbReference>
<dbReference type="CDD" id="cd05235">
    <property type="entry name" value="SDR_e1"/>
    <property type="match status" value="1"/>
</dbReference>
<keyword evidence="8" id="KW-0045">Antibiotic biosynthesis</keyword>
<dbReference type="InterPro" id="IPR036736">
    <property type="entry name" value="ACP-like_sf"/>
</dbReference>
<dbReference type="InterPro" id="IPR029063">
    <property type="entry name" value="SAM-dependent_MTases_sf"/>
</dbReference>
<dbReference type="Gene3D" id="3.40.50.150">
    <property type="entry name" value="Vaccinia Virus protein VP39"/>
    <property type="match status" value="1"/>
</dbReference>
<dbReference type="PROSITE" id="PS00012">
    <property type="entry name" value="PHOSPHOPANTETHEINE"/>
    <property type="match status" value="3"/>
</dbReference>
<dbReference type="UniPathway" id="UPA00011"/>
<dbReference type="Gene3D" id="2.30.38.10">
    <property type="entry name" value="Luciferase, Domain 3"/>
    <property type="match status" value="2"/>
</dbReference>
<dbReference type="Gene3D" id="3.40.50.980">
    <property type="match status" value="4"/>
</dbReference>
<dbReference type="SUPFAM" id="SSF47336">
    <property type="entry name" value="ACP-like"/>
    <property type="match status" value="4"/>
</dbReference>
<dbReference type="Pfam" id="PF08242">
    <property type="entry name" value="Methyltransf_12"/>
    <property type="match status" value="1"/>
</dbReference>
<dbReference type="InterPro" id="IPR013120">
    <property type="entry name" value="FAR_NAD-bd"/>
</dbReference>
<keyword evidence="6" id="KW-0808">Transferase</keyword>
<comment type="cofactor">
    <cofactor evidence="1">
        <name>pantetheine 4'-phosphate</name>
        <dbReference type="ChEBI" id="CHEBI:47942"/>
    </cofactor>
</comment>
<dbReference type="InterPro" id="IPR010080">
    <property type="entry name" value="Thioester_reductase-like_dom"/>
</dbReference>
<dbReference type="InterPro" id="IPR009081">
    <property type="entry name" value="PP-bd_ACP"/>
</dbReference>
<dbReference type="NCBIfam" id="TIGR01720">
    <property type="entry name" value="NRPS-para261"/>
    <property type="match status" value="1"/>
</dbReference>
<dbReference type="SUPFAM" id="SSF53335">
    <property type="entry name" value="S-adenosyl-L-methionine-dependent methyltransferases"/>
    <property type="match status" value="1"/>
</dbReference>
<dbReference type="InterPro" id="IPR036291">
    <property type="entry name" value="NAD(P)-bd_dom_sf"/>
</dbReference>
<dbReference type="Gene3D" id="3.40.50.1820">
    <property type="entry name" value="alpha/beta hydrolase"/>
    <property type="match status" value="1"/>
</dbReference>
<dbReference type="GO" id="GO:0009403">
    <property type="term" value="P:toxin biosynthetic process"/>
    <property type="evidence" value="ECO:0007669"/>
    <property type="project" value="UniProtKB-ARBA"/>
</dbReference>
<feature type="domain" description="Carrier" evidence="9">
    <location>
        <begin position="3069"/>
        <end position="3144"/>
    </location>
</feature>
<dbReference type="Pfam" id="PF13193">
    <property type="entry name" value="AMP-binding_C"/>
    <property type="match status" value="2"/>
</dbReference>
<dbReference type="Pfam" id="PF00550">
    <property type="entry name" value="PP-binding"/>
    <property type="match status" value="4"/>
</dbReference>
<dbReference type="GO" id="GO:0031177">
    <property type="term" value="F:phosphopantetheine binding"/>
    <property type="evidence" value="ECO:0007669"/>
    <property type="project" value="InterPro"/>
</dbReference>
<dbReference type="GO" id="GO:0043041">
    <property type="term" value="P:amino acid activation for nonribosomal peptide biosynthetic process"/>
    <property type="evidence" value="ECO:0007669"/>
    <property type="project" value="TreeGrafter"/>
</dbReference>
<dbReference type="InterPro" id="IPR000873">
    <property type="entry name" value="AMP-dep_synth/lig_dom"/>
</dbReference>
<dbReference type="Pfam" id="PF07993">
    <property type="entry name" value="NAD_binding_4"/>
    <property type="match status" value="1"/>
</dbReference>
<dbReference type="SUPFAM" id="SSF56801">
    <property type="entry name" value="Acetyl-CoA synthetase-like"/>
    <property type="match status" value="4"/>
</dbReference>
<dbReference type="PROSITE" id="PS00455">
    <property type="entry name" value="AMP_BINDING"/>
    <property type="match status" value="4"/>
</dbReference>
<evidence type="ECO:0000313" key="10">
    <source>
        <dbReference type="EMBL" id="AKS34796.1"/>
    </source>
</evidence>
<dbReference type="Gene3D" id="3.30.559.10">
    <property type="entry name" value="Chloramphenicol acetyltransferase-like domain"/>
    <property type="match status" value="4"/>
</dbReference>
<dbReference type="InterPro" id="IPR025110">
    <property type="entry name" value="AMP-bd_C"/>
</dbReference>
<dbReference type="GO" id="GO:0005829">
    <property type="term" value="C:cytosol"/>
    <property type="evidence" value="ECO:0007669"/>
    <property type="project" value="TreeGrafter"/>
</dbReference>
<dbReference type="InterPro" id="IPR001242">
    <property type="entry name" value="Condensation_dom"/>
</dbReference>
<dbReference type="PANTHER" id="PTHR45527">
    <property type="entry name" value="NONRIBOSOMAL PEPTIDE SYNTHETASE"/>
    <property type="match status" value="1"/>
</dbReference>
<dbReference type="PANTHER" id="PTHR45527:SF1">
    <property type="entry name" value="FATTY ACID SYNTHASE"/>
    <property type="match status" value="1"/>
</dbReference>
<feature type="domain" description="Carrier" evidence="9">
    <location>
        <begin position="532"/>
        <end position="607"/>
    </location>
</feature>
<sequence length="5063" mass="548363">MTTNPTRRFLSIDLLSEAEHARLDEFGRRAVLTDPAPPPVSIPELFAAWVARSPNTIAVTYANQSITYRELDKTSNQLAHLLIHHGARPGTTVALLLPRSANAITAILAILKTGAAYLPIDPTTPQPRTTFLLTDTTPTATITTTDLRARLHGSDFPVIDIDDPAVDGQPDTPPPAAPAPDDIAYLIYTSGTTGVPKGVAVTHHNITRLFHGMNIGIDLTPDQVWTQCHTYAFDYSVWEIWGALLHGARLVIVPDEITASPQDLHDLLIHEHVTVWSQTPTALAAQSNNDLPPMTLMVAGEACPIDVVDQWAPERLMINGYGPTETTVYATISTPLTPGSKTVPIGTPVPGAALFVLDEWLRPVPPGVTGELYIAGHGVAIGYVRRAGLTASRFVACPFGATGTRMYRTGDLVHWSTNGQLHYLGRADEQVKIRGYRIELGEIQTTLAQLDGVDHAAVIVREDHPGDKRLIAYITGTANPTQTRMHLSERLPAYMVPVAIVAMDCLPLTVNGKLDTRALPPPDYQHTNHHRAPTTPTEEILTNIYAQILGLDKIGIDDSFFDLGGDSLSAMRLITTINTTLNTDVSIRTLFDAPTIAQLAPRIDRGADGREPLTAGVRPEVVPLSFAQSRLWFLDQLQGPSAVYNMPVALRLRGRLDVDALVAALVDVIGRHESLRTLITAPDGIPRQQVIPVEEADFGWEVTDATTWPQTRLDQAIQQVARHTFDLATQIPLRATLFRVADDDHVLVGVVHHIAADGWSITPLVRDLGMAYDARHVGHAPDWAELPVQYVDYALWQRERFGDLDDTDSLIAGQLAYWREALAGMPEHLQLPTDRPYPPVADQRGSRVSVDWPAELQQQVREVARQHNTTSFMVIQAALAVLLSRMSASSDVAVGFPIAGRGDPALDGLVGFFVNTLVLRTDLTGDPSFAELLGQVRQRSLAAYDHQDVPFEVVVERLNPTRSLSRHPLFQVMLSWQNLPGHDSNDSATGLTLGDLRVAQVPIDTHTARVDLSFSLTERFTDSGGPAGIGGAVEFRTDVFDTATIDILIERFERVLVTMTTDPEQRLSSLDVLDAGEHTRLDELGNRAALSAPAPAPATVPELFARQVVRSPRAIAIRDGGLSLTYRELDEAANRLAHRLAADGVRAGSCVALLLERSARAVVAMLAVLKSGGAYLAIDPALPDARVGFMVTDAAPVAAIITADLRSRLRGFDLRVIDVDDPAVDAQSDTSPAAPVPDDIAYLIYTSGTTGVPKGVAITHHNLSHVAQSPPPGLGDAQVWTQCHSYAFDFSVWEIWAALLGGGRLVIVPEEIAASPEDFHALLISEHVNVLTQTPSAVAALSPRGLDSVALLLGGEACPAQVVDQWAPGRVMINAYGPTEATVYASMSAPLTAGSGAAPIGAPVSTTALFVLDEWMRPVPAGVVGELYIAGRGVGVGYIGRPGLTASRFVACPFGGTGTRMYRTGDLVRWGTDGQLQYLGRADEQVKIRGYRIELGEIQAALAALDGVQQAVVIAREDRPGDKRLVGYITGTADPAGVRARLAEQLPAHMIPAAIVVLDALPLTVSNKLDTRALPAPEYQDADHYRAPTDAVEAVLAGIYAQVLGLERVGVDESFFDLGGDSILSMQVVAQARAAGLTCRPRDIFTEQTVARLARVVVVADRRTGPVDDGVGPVTPTPIMHWLRNIDGPTDQFNQTMVVQAPAGVTEADVSTVLQAILDHHPMLRLRAADDGVWSLTVSQRGSVDADACLDTVDVLCAEALSEARSLLDPAGGTVVRALWATGTGQLALIIHHLAIDAVSWRILLEDLNIACAQHRDGQSIALPPVHTSFARWASLLDEYAHLPGVVDQAECWRHVSATPPVLPEVQPALDTYADAGHLTVSLDVETTRRLLGEVPAAFHTGIQDILLIAFGLACSEFLATDASISIDVEGHGRHDDLADDLDLSRTVGWFTTKYPVALSIGGLRWQQVTTGDTTLGAVIKDAKEQLRALPDPLTYGLLRYLNTDANLDGPDPTIGFNYLGRLGTTAGELPQELWRVSQDGVPLSATTVPMPLAHTLELNAGAVESGSGPYLHATWTWAPSALDRTQIVRLSQLWFEALAGICTHVQHGGGGLTPSDIAPAHLTQTQIDEVQEQYRIADILPLTPTQQGLLFHAGAAADVGDLYAMQLDITIAGPLNPERLHHAVNAVLARHPNLAARFCQQFDQPIQIIPNEPQIPWKYLQLDTEQQIQQLCTTERAAVCDLTSGPVFRVAVIRTASEQHRIVLTNHHIVLDGWSLPILLSEIFATYHGHQLPAATPYRRFVTWLTERDLDAARTAWREILDGFETGTLVGPARQPETEHRVVLSRVPEQVARALAGLARSRHSTVNTVLQAAWAHVLTALTGHHDVVFGTTVSGRPTDIPGAHTMVGLMINTIPVRATITPTTTTADLINQLHTFHNRTIDHEHLALNEIHHATGHDQLFDTLFVYENYPIDTNASLEFRELAIAGFTSRESTHYPLTVQVTPGDELGLRIEYDTDVFEPADIDALIERLQRVLVSMTDDPAQRLSTFDALSVDEHARLDEFGRRAVLTDPAPPPVSIPELFAAWVARSPNTIAVTYANQSITYRELDKTSNQLAHLLIHHGARPGQTVALLLPRSANAITAILAILKTGAAYLPIDPTVPDTRTTFLLTDTTPTATITNHALHPRLTETGLTIIDIDDIDLNAQPTTALPTPNPDDIAHIIYTSGTTGKPKGVAVTHHNITRLFHGMNIGIDLTPDQVWTQCHTYAFDYSVWEIWGALLHGARLVIVPDEITASPQDLHDLLIHEHVTVWSQTPTALAAQSNNDLPPMTLMVAGEACPIDVVDQWAPERLMINGYGPTETTVYATISTPLTPGSHTVPIGTPVPGAALFVLDELLHPVAPGVVGELYIAGHGVAIGYISRPGLTASRFVACPFGGTGTRMYRTGDLVHWSTDGQLHYLGRADEQVKIRGYRIELGEIQTTLAQLDGIDHAAVIVREDHPGDKRLTAYITGTANPTQTRMHLSERLPAYMVPVAIVAMDCLPLTVNGKLDTRALPPPDYQHTNHHRAPTTPTEEILTNIYAQILGLDKIGIDDSFFDLGGDSLSAMRLITTINTTLNTDVSIRTLFDAPTIAQLAPRISRTGTRRKPLTAGEGPAVVPLSFAQSRMWFLNRFEGGAATYNLPIAFRVSGALDVEALDAALDDVIARHESLRTVFPDIDGVPFQEVLPARPGMWRRGGAATVSLPEQDVAGELLTLSGYRFDLSTEIPIRAQIYAIGPERYVVGIVVHHIAFDGWSLAPMFRDLSAAYRARHQGRAPQWAPLAVQYTDFTVWQHELLGSESDPDSVIAQQLRYWRQELADLADVVSLPTDRPRPPVAGYRGDNIDLRIGPQTWGGVKAIAAERNATPSMVLQAIVAVLLHRVGMGEDVVMGTPIAGRSDEALDNLIGFFVNTWVLRVKVDSADRFTDVLQRVRQKALDAYSNQDLPFERLVEQLNPVRSTAHHPLFQVFMAFQNNVRPDVLAFDGLSAEPLATLTGTARFDLEFEFSEALTDDPAGPTTAGLLTYATDLFDRATIDRLVTWFGRVLDAVVTDESVVVGDIPLLDPGERDLLQSVWAGTGTDEPVGLALDLLTAAVAADPEAVAVIDGARQVSYRELDEWSTRLARVLIEAGVGPERAVGVAVDRSLELVVAWWAVVKAGGAYVPVDRAHPVERIATMLATVEAVCVMTCGADTVAGAGTRPILRIDGLDLSGRSADPISDADRLSPLRVDNTAYVMFTSGSTGAPKGVAVTHTGLFGASSLSEVFGLGADSRLLMVAAPTFDVSVGELLLAVASGATQVVAPPEAYAGEALTALIDRQKVSAAVLTPTVLASLSGTPLHGVETLATIGEALPGELVAARAPGRQMFNTYGPTETTVWVTCSAPLSAGHPVDVGAPIPGVSALVLDARLNPTPIGVVGELYLAGPALARGYVGRADLTAERFVANPYGPAGARMYRSGDLVRWTPDGTLDYLGRADSQIKLRGQRIELGEIENTLLACPQVTQAAATVHRGNTGAHLVAYVTLEHTTTADHDAEIIDDWRRVWNELYVAESTVPEFGMDFRGWNSSFTDDPIPLEEMLEWRAATVDRIMALQPRRVLEIGAGSGLVLSQIAPQCERYVATDISAAAVDNLARSLAQLQIPWRDRVQLLTRPAHVVEGLPQQYFDTIILNSVIQYFPHREYLTDLIEATMELLAPGGTLFIGDIRNHTLHGAFHTAVALARTTSTTTAAASEIHQRIHLAMLTDPELLVSPEFFTTWAADRPSVAGLDIQVKPGSADNELTRYRYDVAIHKNPTPVCSLATVPAWTWTQCAGLDGLHTRLTTRRPAAVRITGIPRSAVASDVHIERVLAAGLSLAEALDEATAAATSDATPEQLHHLGRALGYRVAVTWGAHPGTLDAVFLSPTDHGPRLTDVYQPAEGSWPNTSYANTPRSDSKINAVRRQLSSRLPDYMVPSHIVVLDEFPLTSSGKIDRKALPAPVIATTAYRAPHTPTEKIVADIYAKVLGVDRVGVDESFFDLGGDSLSAMPVIDAINKTLDTDLAVRTIFDAPSVRSLSRRLETHATSATPSFAHVHGRPAADPNGTAVVNASDLTLDKFIDARTLSAAPTLPGVGTDPRTVLLTGATGFLGRYLALEWLQRMALTGGTLICLVRAESDEDARRRVEKTFDSGDPKLLQHFREMAADHLEVIAGDKAEADLGLNTQTWRRLTQSVDLIVDSAAVVNGVMPYKELFRPNVVGTAELIRVALTTKIKPYIYVSTGSVGDQIEPSAFTEDADIRLISPTRRIEDNFGDGYANSKWAGEVLLREANDLCGLPAAVFRCDVILADTTYAGQLNVADMFTRTILSLMATGIAPRSIYRLDSHGNRQPAHFDGLPVEFIAEAITTLGARLGRDPDGGFLTYHVMNPHDDNIGLDEFVDWLIDAGYPVKRIDDFGEWLQRFEIALRALPDRQRRHSVLDVMQFLLHTAKQLQPPEPTRRPFGPTDRFRAAVRQAKIGRDPDNPDIPRITAPVIVKYVTDLQLLGLL</sequence>
<dbReference type="NCBIfam" id="NF003417">
    <property type="entry name" value="PRK04813.1"/>
    <property type="match status" value="5"/>
</dbReference>
<dbReference type="SMART" id="SM00823">
    <property type="entry name" value="PKS_PP"/>
    <property type="match status" value="4"/>
</dbReference>
<evidence type="ECO:0000259" key="9">
    <source>
        <dbReference type="PROSITE" id="PS50075"/>
    </source>
</evidence>
<organism evidence="10 11">
    <name type="scientific">Mycolicibacterium goodii</name>
    <name type="common">Mycobacterium goodii</name>
    <dbReference type="NCBI Taxonomy" id="134601"/>
    <lineage>
        <taxon>Bacteria</taxon>
        <taxon>Bacillati</taxon>
        <taxon>Actinomycetota</taxon>
        <taxon>Actinomycetes</taxon>
        <taxon>Mycobacteriales</taxon>
        <taxon>Mycobacteriaceae</taxon>
        <taxon>Mycolicibacterium</taxon>
    </lineage>
</organism>
<dbReference type="FunFam" id="3.30.300.30:FF:000010">
    <property type="entry name" value="Enterobactin synthetase component F"/>
    <property type="match status" value="3"/>
</dbReference>
<dbReference type="InterPro" id="IPR010060">
    <property type="entry name" value="NRPS_synth"/>
</dbReference>
<dbReference type="SUPFAM" id="SSF52777">
    <property type="entry name" value="CoA-dependent acyltransferases"/>
    <property type="match status" value="8"/>
</dbReference>
<dbReference type="Pfam" id="PF00501">
    <property type="entry name" value="AMP-binding"/>
    <property type="match status" value="4"/>
</dbReference>
<dbReference type="NCBIfam" id="TIGR01733">
    <property type="entry name" value="AA-adenyl-dom"/>
    <property type="match status" value="4"/>
</dbReference>
<keyword evidence="7" id="KW-0677">Repeat</keyword>
<dbReference type="Gene3D" id="3.30.559.30">
    <property type="entry name" value="Nonribosomal peptide synthetase, condensation domain"/>
    <property type="match status" value="4"/>
</dbReference>
<dbReference type="InterPro" id="IPR045851">
    <property type="entry name" value="AMP-bd_C_sf"/>
</dbReference>
<dbReference type="NCBIfam" id="TIGR01746">
    <property type="entry name" value="Thioester-redct"/>
    <property type="match status" value="1"/>
</dbReference>
<reference evidence="10 11" key="1">
    <citation type="submission" date="2015-07" db="EMBL/GenBank/DDBJ databases">
        <title>Complete genome sequence of Mycobacterium goodii X7B, a facultative thermophilic biodesulfurizing bacterium.</title>
        <authorList>
            <person name="Yu B."/>
            <person name="Li F."/>
            <person name="Xu P."/>
        </authorList>
    </citation>
    <scope>NUCLEOTIDE SEQUENCE [LARGE SCALE GENOMIC DNA]</scope>
    <source>
        <strain evidence="10 11">X7B</strain>
    </source>
</reference>
<feature type="domain" description="Carrier" evidence="9">
    <location>
        <begin position="4526"/>
        <end position="4601"/>
    </location>
</feature>
<dbReference type="GO" id="GO:0016874">
    <property type="term" value="F:ligase activity"/>
    <property type="evidence" value="ECO:0007669"/>
    <property type="project" value="UniProtKB-KW"/>
</dbReference>
<dbReference type="InterPro" id="IPR020845">
    <property type="entry name" value="AMP-binding_CS"/>
</dbReference>
<dbReference type="Gene3D" id="3.30.300.30">
    <property type="match status" value="5"/>
</dbReference>
<evidence type="ECO:0000256" key="2">
    <source>
        <dbReference type="ARBA" id="ARBA00006432"/>
    </source>
</evidence>
<dbReference type="Proteomes" id="UP000062255">
    <property type="component" value="Chromosome"/>
</dbReference>
<comment type="similarity">
    <text evidence="2">Belongs to the ATP-dependent AMP-binding enzyme family.</text>
</comment>
<dbReference type="InterPro" id="IPR010071">
    <property type="entry name" value="AA_adenyl_dom"/>
</dbReference>
<dbReference type="InterPro" id="IPR006162">
    <property type="entry name" value="Ppantetheine_attach_site"/>
</dbReference>
<keyword evidence="4" id="KW-0597">Phosphoprotein</keyword>
<dbReference type="InterPro" id="IPR023213">
    <property type="entry name" value="CAT-like_dom_sf"/>
</dbReference>
<dbReference type="PROSITE" id="PS50075">
    <property type="entry name" value="CARRIER"/>
    <property type="match status" value="4"/>
</dbReference>
<evidence type="ECO:0000256" key="4">
    <source>
        <dbReference type="ARBA" id="ARBA00022553"/>
    </source>
</evidence>
<evidence type="ECO:0000256" key="5">
    <source>
        <dbReference type="ARBA" id="ARBA00022598"/>
    </source>
</evidence>
<dbReference type="Pfam" id="PF00668">
    <property type="entry name" value="Condensation"/>
    <property type="match status" value="4"/>
</dbReference>
<evidence type="ECO:0000256" key="3">
    <source>
        <dbReference type="ARBA" id="ARBA00022450"/>
    </source>
</evidence>
<dbReference type="InterPro" id="IPR042099">
    <property type="entry name" value="ANL_N_sf"/>
</dbReference>
<dbReference type="FunFam" id="3.40.50.980:FF:000001">
    <property type="entry name" value="Non-ribosomal peptide synthetase"/>
    <property type="match status" value="4"/>
</dbReference>
<keyword evidence="3" id="KW-0596">Phosphopantetheine</keyword>
<evidence type="ECO:0000256" key="7">
    <source>
        <dbReference type="ARBA" id="ARBA00022737"/>
    </source>
</evidence>
<dbReference type="GO" id="GO:0016740">
    <property type="term" value="F:transferase activity"/>
    <property type="evidence" value="ECO:0007669"/>
    <property type="project" value="UniProtKB-KW"/>
</dbReference>
<dbReference type="GO" id="GO:0008610">
    <property type="term" value="P:lipid biosynthetic process"/>
    <property type="evidence" value="ECO:0007669"/>
    <property type="project" value="UniProtKB-ARBA"/>
</dbReference>
<dbReference type="Gene3D" id="1.10.1200.10">
    <property type="entry name" value="ACP-like"/>
    <property type="match status" value="3"/>
</dbReference>
<dbReference type="PATRIC" id="fig|134601.6.peg.5401"/>
<protein>
    <recommendedName>
        <fullName evidence="9">Carrier domain-containing protein</fullName>
    </recommendedName>
</protein>
<evidence type="ECO:0000256" key="8">
    <source>
        <dbReference type="ARBA" id="ARBA00023194"/>
    </source>
</evidence>
<evidence type="ECO:0000313" key="11">
    <source>
        <dbReference type="Proteomes" id="UP000062255"/>
    </source>
</evidence>
<dbReference type="SUPFAM" id="SSF51735">
    <property type="entry name" value="NAD(P)-binding Rossmann-fold domains"/>
    <property type="match status" value="1"/>
</dbReference>
<feature type="domain" description="Carrier" evidence="9">
    <location>
        <begin position="1587"/>
        <end position="1661"/>
    </location>
</feature>
<dbReference type="FunFam" id="2.30.38.10:FF:000001">
    <property type="entry name" value="Non-ribosomal peptide synthetase PvdI"/>
    <property type="match status" value="3"/>
</dbReference>